<gene>
    <name evidence="1" type="ORF">JKK62_13575</name>
</gene>
<dbReference type="AlphaFoldDB" id="A0A935C4M4"/>
<dbReference type="EMBL" id="JAEQMG010000145">
    <property type="protein sequence ID" value="MBK6089657.1"/>
    <property type="molecule type" value="Genomic_DNA"/>
</dbReference>
<reference evidence="1" key="1">
    <citation type="submission" date="2021-01" db="EMBL/GenBank/DDBJ databases">
        <title>Genome public.</title>
        <authorList>
            <person name="Liu C."/>
            <person name="Sun Q."/>
        </authorList>
    </citation>
    <scope>NUCLEOTIDE SEQUENCE</scope>
    <source>
        <strain evidence="1">M6</strain>
    </source>
</reference>
<dbReference type="Proteomes" id="UP000633365">
    <property type="component" value="Unassembled WGS sequence"/>
</dbReference>
<dbReference type="RefSeq" id="WP_201428363.1">
    <property type="nucleotide sequence ID" value="NZ_JAEQMG010000145.1"/>
</dbReference>
<evidence type="ECO:0000313" key="1">
    <source>
        <dbReference type="EMBL" id="MBK6089657.1"/>
    </source>
</evidence>
<organism evidence="1 2">
    <name type="scientific">Ruminococcus difficilis</name>
    <dbReference type="NCBI Taxonomy" id="2763069"/>
    <lineage>
        <taxon>Bacteria</taxon>
        <taxon>Bacillati</taxon>
        <taxon>Bacillota</taxon>
        <taxon>Clostridia</taxon>
        <taxon>Eubacteriales</taxon>
        <taxon>Oscillospiraceae</taxon>
        <taxon>Ruminococcus</taxon>
    </lineage>
</organism>
<accession>A0A935C4M4</accession>
<proteinExistence type="predicted"/>
<sequence>MKRKQIYLFNDGSAFFQMEEQAIDGQLDYDDFPPEEYRYFSKLSKLGYKNRHNGWSKELCEMKQEEYREEYREACKKRNQRVEYAEKLQADLLRSAELSRQLNLADTSDAALITALDLLEMLLNEPGLSRRIQRNVHFA</sequence>
<name>A0A935C4M4_9FIRM</name>
<protein>
    <submittedName>
        <fullName evidence="1">Uncharacterized protein</fullName>
    </submittedName>
</protein>
<evidence type="ECO:0000313" key="2">
    <source>
        <dbReference type="Proteomes" id="UP000633365"/>
    </source>
</evidence>
<keyword evidence="2" id="KW-1185">Reference proteome</keyword>
<comment type="caution">
    <text evidence="1">The sequence shown here is derived from an EMBL/GenBank/DDBJ whole genome shotgun (WGS) entry which is preliminary data.</text>
</comment>